<evidence type="ECO:0000313" key="11">
    <source>
        <dbReference type="Proteomes" id="UP001501532"/>
    </source>
</evidence>
<evidence type="ECO:0000256" key="2">
    <source>
        <dbReference type="ARBA" id="ARBA00009533"/>
    </source>
</evidence>
<comment type="catalytic activity">
    <reaction evidence="6 8">
        <text>L-glutamate + H(+) = 4-aminobutanoate + CO2</text>
        <dbReference type="Rhea" id="RHEA:17785"/>
        <dbReference type="ChEBI" id="CHEBI:15378"/>
        <dbReference type="ChEBI" id="CHEBI:16526"/>
        <dbReference type="ChEBI" id="CHEBI:29985"/>
        <dbReference type="ChEBI" id="CHEBI:59888"/>
        <dbReference type="EC" id="4.1.1.15"/>
    </reaction>
</comment>
<dbReference type="Gene3D" id="3.90.1150.160">
    <property type="match status" value="1"/>
</dbReference>
<keyword evidence="11" id="KW-1185">Reference proteome</keyword>
<dbReference type="InterPro" id="IPR002129">
    <property type="entry name" value="PyrdxlP-dep_de-COase"/>
</dbReference>
<dbReference type="SUPFAM" id="SSF53383">
    <property type="entry name" value="PLP-dependent transferases"/>
    <property type="match status" value="1"/>
</dbReference>
<evidence type="ECO:0000256" key="3">
    <source>
        <dbReference type="ARBA" id="ARBA00012421"/>
    </source>
</evidence>
<evidence type="ECO:0000256" key="8">
    <source>
        <dbReference type="RuleBase" id="RU361171"/>
    </source>
</evidence>
<dbReference type="RefSeq" id="WP_234512082.1">
    <property type="nucleotide sequence ID" value="NZ_BAAAUF010000018.1"/>
</dbReference>
<dbReference type="InterPro" id="IPR015421">
    <property type="entry name" value="PyrdxlP-dep_Trfase_major"/>
</dbReference>
<keyword evidence="5 7" id="KW-0456">Lyase</keyword>
<dbReference type="Proteomes" id="UP001501532">
    <property type="component" value="Unassembled WGS sequence"/>
</dbReference>
<evidence type="ECO:0000256" key="6">
    <source>
        <dbReference type="ARBA" id="ARBA00048868"/>
    </source>
</evidence>
<feature type="region of interest" description="Disordered" evidence="9">
    <location>
        <begin position="1"/>
        <end position="22"/>
    </location>
</feature>
<dbReference type="PANTHER" id="PTHR43321">
    <property type="entry name" value="GLUTAMATE DECARBOXYLASE"/>
    <property type="match status" value="1"/>
</dbReference>
<name>A0ABP6LCV4_9ACTN</name>
<keyword evidence="4 7" id="KW-0663">Pyridoxal phosphate</keyword>
<dbReference type="InterPro" id="IPR015424">
    <property type="entry name" value="PyrdxlP-dep_Trfase"/>
</dbReference>
<evidence type="ECO:0000256" key="9">
    <source>
        <dbReference type="SAM" id="MobiDB-lite"/>
    </source>
</evidence>
<dbReference type="EMBL" id="BAAAUF010000018">
    <property type="protein sequence ID" value="GAA3039866.1"/>
    <property type="molecule type" value="Genomic_DNA"/>
</dbReference>
<protein>
    <recommendedName>
        <fullName evidence="3 8">Glutamate decarboxylase</fullName>
        <ecNumber evidence="3 8">4.1.1.15</ecNumber>
    </recommendedName>
</protein>
<proteinExistence type="inferred from homology"/>
<keyword evidence="8" id="KW-0210">Decarboxylase</keyword>
<dbReference type="Gene3D" id="3.40.640.10">
    <property type="entry name" value="Type I PLP-dependent aspartate aminotransferase-like (Major domain)"/>
    <property type="match status" value="1"/>
</dbReference>
<dbReference type="EC" id="4.1.1.15" evidence="3 8"/>
<dbReference type="CDD" id="cd06450">
    <property type="entry name" value="DOPA_deC_like"/>
    <property type="match status" value="1"/>
</dbReference>
<reference evidence="11" key="1">
    <citation type="journal article" date="2019" name="Int. J. Syst. Evol. Microbiol.">
        <title>The Global Catalogue of Microorganisms (GCM) 10K type strain sequencing project: providing services to taxonomists for standard genome sequencing and annotation.</title>
        <authorList>
            <consortium name="The Broad Institute Genomics Platform"/>
            <consortium name="The Broad Institute Genome Sequencing Center for Infectious Disease"/>
            <person name="Wu L."/>
            <person name="Ma J."/>
        </authorList>
    </citation>
    <scope>NUCLEOTIDE SEQUENCE [LARGE SCALE GENOMIC DNA]</scope>
    <source>
        <strain evidence="11">JCM 9091</strain>
    </source>
</reference>
<dbReference type="NCBIfam" id="TIGR01788">
    <property type="entry name" value="Glu-decarb-GAD"/>
    <property type="match status" value="1"/>
</dbReference>
<evidence type="ECO:0000256" key="4">
    <source>
        <dbReference type="ARBA" id="ARBA00022898"/>
    </source>
</evidence>
<sequence length="470" mass="52651">MPLHTGPGKPEEHPRSMNPFYGEANPVAEMTEAPPKERMPAGPMLPATAYQLVHDELMLDGNSRLNLATFVTTWMEPQAGTLMTECLDKNMIDKDEYPRTAELERRCVAMLARLWNAPDPHSTVGCSTTGSSEACMLAGMALKRRWAQRNADRYPSRDARPNLVMGVNVQVCWEKFCAYWEVEARQVPMEGDRFHLDPQAAADLCDENTIGVVGILGSTFDGSYEPIADLCAALDDLQDRTGLDIPVHVDGASGAMIAPFIDQDLVWDFRLPRVASINTSGHKYGLVYPGVGWVLWRETEALPEELVFRVNYLGGDMPTFALNFSRPGAQVVAQYYTFLRLGREGYRAVQQTTRNVARSLADRVEALGDFRLLSRGEELPVFAFTTVPEVTAYDVFDVSRRLRESGWLVPAYTFPANREDLSVLRIVCRNGFSTDLSDLFIEDLSRLLPKLRRQPYPLTHDKAAATSFHH</sequence>
<comment type="similarity">
    <text evidence="2 7">Belongs to the group II decarboxylase family.</text>
</comment>
<evidence type="ECO:0000256" key="1">
    <source>
        <dbReference type="ARBA" id="ARBA00001933"/>
    </source>
</evidence>
<evidence type="ECO:0000313" key="10">
    <source>
        <dbReference type="EMBL" id="GAA3039866.1"/>
    </source>
</evidence>
<accession>A0ABP6LCV4</accession>
<gene>
    <name evidence="10" type="ORF">GCM10010448_22910</name>
</gene>
<dbReference type="Gene3D" id="4.10.280.50">
    <property type="match status" value="1"/>
</dbReference>
<comment type="caution">
    <text evidence="10">The sequence shown here is derived from an EMBL/GenBank/DDBJ whole genome shotgun (WGS) entry which is preliminary data.</text>
</comment>
<evidence type="ECO:0000256" key="5">
    <source>
        <dbReference type="ARBA" id="ARBA00023239"/>
    </source>
</evidence>
<evidence type="ECO:0000256" key="7">
    <source>
        <dbReference type="RuleBase" id="RU000382"/>
    </source>
</evidence>
<comment type="cofactor">
    <cofactor evidence="1 7">
        <name>pyridoxal 5'-phosphate</name>
        <dbReference type="ChEBI" id="CHEBI:597326"/>
    </cofactor>
</comment>
<dbReference type="InterPro" id="IPR010107">
    <property type="entry name" value="Glutamate_decarboxylase"/>
</dbReference>
<dbReference type="Pfam" id="PF00282">
    <property type="entry name" value="Pyridoxal_deC"/>
    <property type="match status" value="1"/>
</dbReference>
<organism evidence="10 11">
    <name type="scientific">Streptomyces glomeratus</name>
    <dbReference type="NCBI Taxonomy" id="284452"/>
    <lineage>
        <taxon>Bacteria</taxon>
        <taxon>Bacillati</taxon>
        <taxon>Actinomycetota</taxon>
        <taxon>Actinomycetes</taxon>
        <taxon>Kitasatosporales</taxon>
        <taxon>Streptomycetaceae</taxon>
        <taxon>Streptomyces</taxon>
    </lineage>
</organism>
<dbReference type="PANTHER" id="PTHR43321:SF3">
    <property type="entry name" value="GLUTAMATE DECARBOXYLASE"/>
    <property type="match status" value="1"/>
</dbReference>